<gene>
    <name evidence="12" type="ORF">METZ01_LOCUS434072</name>
</gene>
<keyword evidence="9" id="KW-0482">Metalloprotease</keyword>
<dbReference type="Pfam" id="PF01435">
    <property type="entry name" value="Peptidase_M48"/>
    <property type="match status" value="1"/>
</dbReference>
<evidence type="ECO:0000256" key="7">
    <source>
        <dbReference type="ARBA" id="ARBA00022833"/>
    </source>
</evidence>
<evidence type="ECO:0000313" key="12">
    <source>
        <dbReference type="EMBL" id="SVD81218.1"/>
    </source>
</evidence>
<dbReference type="InterPro" id="IPR050083">
    <property type="entry name" value="HtpX_protease"/>
</dbReference>
<dbReference type="AlphaFoldDB" id="A0A382YFD2"/>
<organism evidence="12">
    <name type="scientific">marine metagenome</name>
    <dbReference type="NCBI Taxonomy" id="408172"/>
    <lineage>
        <taxon>unclassified sequences</taxon>
        <taxon>metagenomes</taxon>
        <taxon>ecological metagenomes</taxon>
    </lineage>
</organism>
<dbReference type="InterPro" id="IPR001915">
    <property type="entry name" value="Peptidase_M48"/>
</dbReference>
<dbReference type="PANTHER" id="PTHR43221:SF2">
    <property type="entry name" value="PROTEASE HTPX HOMOLOG"/>
    <property type="match status" value="1"/>
</dbReference>
<evidence type="ECO:0000256" key="6">
    <source>
        <dbReference type="ARBA" id="ARBA00022801"/>
    </source>
</evidence>
<keyword evidence="2" id="KW-1003">Cell membrane</keyword>
<dbReference type="GO" id="GO:0006508">
    <property type="term" value="P:proteolysis"/>
    <property type="evidence" value="ECO:0007669"/>
    <property type="project" value="UniProtKB-KW"/>
</dbReference>
<evidence type="ECO:0000256" key="4">
    <source>
        <dbReference type="ARBA" id="ARBA00022692"/>
    </source>
</evidence>
<dbReference type="Gene3D" id="3.30.2010.10">
    <property type="entry name" value="Metalloproteases ('zincins'), catalytic domain"/>
    <property type="match status" value="1"/>
</dbReference>
<feature type="domain" description="Peptidase M48" evidence="11">
    <location>
        <begin position="10"/>
        <end position="88"/>
    </location>
</feature>
<evidence type="ECO:0000256" key="8">
    <source>
        <dbReference type="ARBA" id="ARBA00022989"/>
    </source>
</evidence>
<dbReference type="EMBL" id="UINC01174876">
    <property type="protein sequence ID" value="SVD81218.1"/>
    <property type="molecule type" value="Genomic_DNA"/>
</dbReference>
<evidence type="ECO:0000256" key="5">
    <source>
        <dbReference type="ARBA" id="ARBA00022723"/>
    </source>
</evidence>
<reference evidence="12" key="1">
    <citation type="submission" date="2018-05" db="EMBL/GenBank/DDBJ databases">
        <authorList>
            <person name="Lanie J.A."/>
            <person name="Ng W.-L."/>
            <person name="Kazmierczak K.M."/>
            <person name="Andrzejewski T.M."/>
            <person name="Davidsen T.M."/>
            <person name="Wayne K.J."/>
            <person name="Tettelin H."/>
            <person name="Glass J.I."/>
            <person name="Rusch D."/>
            <person name="Podicherti R."/>
            <person name="Tsui H.-C.T."/>
            <person name="Winkler M.E."/>
        </authorList>
    </citation>
    <scope>NUCLEOTIDE SEQUENCE</scope>
</reference>
<evidence type="ECO:0000256" key="10">
    <source>
        <dbReference type="ARBA" id="ARBA00023136"/>
    </source>
</evidence>
<evidence type="ECO:0000256" key="1">
    <source>
        <dbReference type="ARBA" id="ARBA00001947"/>
    </source>
</evidence>
<feature type="non-terminal residue" evidence="12">
    <location>
        <position position="238"/>
    </location>
</feature>
<sequence length="238" mass="27649">MITQSAFPNIYQVIEVSKKKLHVKNDINFFVTSNPFPNGYCRVLPNLYAADIILTSSLIELLSLEELKCVIGHEIAHFIFQHLNYPQASQANNEIERFNLRTLQRAAEISADRIGFVSCANEKIAFRTELKLASGLSDKFLKENDNFYIEQMELLKKNVDRDLIEATHPSFLSRIYAIHLFSQTKEYHQWIKSQNEGQYSLAEIDQKIEKNLEELSGNERSFQNKEAFDEAYLWISVY</sequence>
<evidence type="ECO:0000259" key="11">
    <source>
        <dbReference type="Pfam" id="PF01435"/>
    </source>
</evidence>
<protein>
    <recommendedName>
        <fullName evidence="11">Peptidase M48 domain-containing protein</fullName>
    </recommendedName>
</protein>
<name>A0A382YFD2_9ZZZZ</name>
<proteinExistence type="predicted"/>
<dbReference type="PANTHER" id="PTHR43221">
    <property type="entry name" value="PROTEASE HTPX"/>
    <property type="match status" value="1"/>
</dbReference>
<evidence type="ECO:0000256" key="9">
    <source>
        <dbReference type="ARBA" id="ARBA00023049"/>
    </source>
</evidence>
<comment type="cofactor">
    <cofactor evidence="1">
        <name>Zn(2+)</name>
        <dbReference type="ChEBI" id="CHEBI:29105"/>
    </cofactor>
</comment>
<keyword evidence="10" id="KW-0472">Membrane</keyword>
<dbReference type="GO" id="GO:0004222">
    <property type="term" value="F:metalloendopeptidase activity"/>
    <property type="evidence" value="ECO:0007669"/>
    <property type="project" value="InterPro"/>
</dbReference>
<keyword evidence="4" id="KW-0812">Transmembrane</keyword>
<keyword evidence="5" id="KW-0479">Metal-binding</keyword>
<keyword evidence="7" id="KW-0862">Zinc</keyword>
<evidence type="ECO:0000256" key="2">
    <source>
        <dbReference type="ARBA" id="ARBA00022475"/>
    </source>
</evidence>
<keyword evidence="8" id="KW-1133">Transmembrane helix</keyword>
<keyword evidence="6" id="KW-0378">Hydrolase</keyword>
<keyword evidence="3" id="KW-0645">Protease</keyword>
<evidence type="ECO:0000256" key="3">
    <source>
        <dbReference type="ARBA" id="ARBA00022670"/>
    </source>
</evidence>
<dbReference type="GO" id="GO:0046872">
    <property type="term" value="F:metal ion binding"/>
    <property type="evidence" value="ECO:0007669"/>
    <property type="project" value="UniProtKB-KW"/>
</dbReference>
<accession>A0A382YFD2</accession>